<organism evidence="1 2">
    <name type="scientific">Hygrophoropsis aurantiaca</name>
    <dbReference type="NCBI Taxonomy" id="72124"/>
    <lineage>
        <taxon>Eukaryota</taxon>
        <taxon>Fungi</taxon>
        <taxon>Dikarya</taxon>
        <taxon>Basidiomycota</taxon>
        <taxon>Agaricomycotina</taxon>
        <taxon>Agaricomycetes</taxon>
        <taxon>Agaricomycetidae</taxon>
        <taxon>Boletales</taxon>
        <taxon>Coniophorineae</taxon>
        <taxon>Hygrophoropsidaceae</taxon>
        <taxon>Hygrophoropsis</taxon>
    </lineage>
</organism>
<proteinExistence type="predicted"/>
<gene>
    <name evidence="1" type="ORF">BJ138DRAFT_947963</name>
</gene>
<name>A0ACB8AEG0_9AGAM</name>
<comment type="caution">
    <text evidence="1">The sequence shown here is derived from an EMBL/GenBank/DDBJ whole genome shotgun (WGS) entry which is preliminary data.</text>
</comment>
<dbReference type="Proteomes" id="UP000790377">
    <property type="component" value="Unassembled WGS sequence"/>
</dbReference>
<dbReference type="EMBL" id="MU267685">
    <property type="protein sequence ID" value="KAH7911224.1"/>
    <property type="molecule type" value="Genomic_DNA"/>
</dbReference>
<evidence type="ECO:0000313" key="1">
    <source>
        <dbReference type="EMBL" id="KAH7911224.1"/>
    </source>
</evidence>
<protein>
    <submittedName>
        <fullName evidence="1">Urb2/Npa2 family-domain-containing protein</fullName>
    </submittedName>
</protein>
<sequence length="1467" mass="163061">MSISTYSESSQSFVRALKASTDPPQTNGATKIEIARAAWDNTSFYVPNKGELITDWILTRFLKDKAKDASANPLLDVRYWTLLKDVICQSGSLQVTQSTKAWLSPLLNRAPLAPIVFVLFNHLGTLEISQTESLCLVIRPCLSVLWLMGVQKITVDVLQDCFGAALEACGRYKHSDEHFTSICTMVSTSYRTSLSNAANKKKLYASFIQSHLANWIQCISTLALGTEIGQRATLLEDIYSAGNDTLFNLDALRQAKDNVSDDALFNILRTNIHSSETAVLAALPRLFSSFVQSTRKHRSALFSQASTQQPGRSVEDVKAAGIGFFTSCDSLLDLANGSELSWKTRTILLSIVDDERLFGHMQQNSQHILIRSRELAIDALETAWKSEQAVISNSAIDVLSALVRIDYDFLEPALSRVLPRIMIAAKSDTAISTFLELILDYHVKTRTVDNYISNLLTAISDPHTLSLSGGPRNAYQAASSGAVFNVTNLDHLSRYIRGFLTPSQSLELTVHIIQRLKEVTGQFTEIELQAAANAGESPRKKRRKSAPQATDQNYDFDGASVVYSLTSRISGLVLAALPFHAVPPSTHEELIKLLVSAYQSLHETTTSILQSICSEDRNESWAPHVVAAASLRLQYQIWAMKRIDHNFHHENGDLHSRMIEVTKRDETLPELVLEIFRNLFSHLNNREQAHDEVVLDGALLYLERHFTSQNIRWSGLSCHLSKDDQGRHNAALALLHCLVDRWLPLVDTQESKRSLDRLVKLILNISAVQDVPPHLESGLTPSGIVSQLMHSAHFWELPSIRNSFLSAISSKTAILDEIDLSKARSAKSLKKLKVDGEEIKNACFTYASLLFVPEEYYTRAARSDLVRRALTADAVVCLLLKDQVQVTQTLRLLTVVRVFMRRMTEYLNISEHSISRNLLMHLINPPSNITSPSPVLEEVTIDLVVTHLFIQLRSSDQSAVEAATTILSQFSSVKPFGQLDDQAQWSHRIVQSSILYLIPRLSDLSPSDVPRQSLDSLNHLHGVIRAMLAPQTSIYVEKAASEEVALPSNNKITAWSRLLSFGHWLGLAESDNSNLGQNIAGALVQMSQLSKNSYSFQPLSDDICLGTLNLLFEELQCLSEINHSRQLDIISAIYARFSGEKNSSVQIDFNKCVERACKTLTLQDFSHLLDVSYDGIASSGLIATERARLVSFSSVLLHNAPQGSLKVIQDFFTRCLNFFASYSRIDDESHLRSCTLEFIAQHCSDRPSMIRSSDTGNIWCLLSKTLSGSSVHDATTSFSTFHYITATISALIRLRRDLVVNTLPHLGVVLRRLIAIMRSPRPLLGAKQSKMVSDTLPAWINSSYPLLADEGRALGRLLTSLTNKTIPRTHTFSATSTDTQKAESLANPFAKHAAYVLTAYVDAINEPLCVLSADVRRELEPGLFSLCEMVSEHSRDAVMVSALDSGGKIVLKALWKEFEKQRYVGKG</sequence>
<accession>A0ACB8AEG0</accession>
<reference evidence="1" key="1">
    <citation type="journal article" date="2021" name="New Phytol.">
        <title>Evolutionary innovations through gain and loss of genes in the ectomycorrhizal Boletales.</title>
        <authorList>
            <person name="Wu G."/>
            <person name="Miyauchi S."/>
            <person name="Morin E."/>
            <person name="Kuo A."/>
            <person name="Drula E."/>
            <person name="Varga T."/>
            <person name="Kohler A."/>
            <person name="Feng B."/>
            <person name="Cao Y."/>
            <person name="Lipzen A."/>
            <person name="Daum C."/>
            <person name="Hundley H."/>
            <person name="Pangilinan J."/>
            <person name="Johnson J."/>
            <person name="Barry K."/>
            <person name="LaButti K."/>
            <person name="Ng V."/>
            <person name="Ahrendt S."/>
            <person name="Min B."/>
            <person name="Choi I.G."/>
            <person name="Park H."/>
            <person name="Plett J.M."/>
            <person name="Magnuson J."/>
            <person name="Spatafora J.W."/>
            <person name="Nagy L.G."/>
            <person name="Henrissat B."/>
            <person name="Grigoriev I.V."/>
            <person name="Yang Z.L."/>
            <person name="Xu J."/>
            <person name="Martin F.M."/>
        </authorList>
    </citation>
    <scope>NUCLEOTIDE SEQUENCE</scope>
    <source>
        <strain evidence="1">ATCC 28755</strain>
    </source>
</reference>
<evidence type="ECO:0000313" key="2">
    <source>
        <dbReference type="Proteomes" id="UP000790377"/>
    </source>
</evidence>
<keyword evidence="2" id="KW-1185">Reference proteome</keyword>